<dbReference type="GO" id="GO:0035269">
    <property type="term" value="P:protein O-linked glycosylation via mannose"/>
    <property type="evidence" value="ECO:0007669"/>
    <property type="project" value="TreeGrafter"/>
</dbReference>
<dbReference type="PANTHER" id="PTHR44395">
    <property type="match status" value="1"/>
</dbReference>
<keyword evidence="3 4" id="KW-0472">Membrane</keyword>
<dbReference type="EMBL" id="CAXKWB010025671">
    <property type="protein sequence ID" value="CAL4128437.1"/>
    <property type="molecule type" value="Genomic_DNA"/>
</dbReference>
<dbReference type="GO" id="GO:0005783">
    <property type="term" value="C:endoplasmic reticulum"/>
    <property type="evidence" value="ECO:0007669"/>
    <property type="project" value="TreeGrafter"/>
</dbReference>
<feature type="transmembrane region" description="Helical" evidence="4">
    <location>
        <begin position="57"/>
        <end position="78"/>
    </location>
</feature>
<evidence type="ECO:0000313" key="7">
    <source>
        <dbReference type="Proteomes" id="UP001497623"/>
    </source>
</evidence>
<dbReference type="AlphaFoldDB" id="A0AAV2RP41"/>
<evidence type="ECO:0000256" key="1">
    <source>
        <dbReference type="ARBA" id="ARBA00022737"/>
    </source>
</evidence>
<comment type="caution">
    <text evidence="6">The sequence shown here is derived from an EMBL/GenBank/DDBJ whole genome shotgun (WGS) entry which is preliminary data.</text>
</comment>
<name>A0AAV2RP41_MEGNR</name>
<dbReference type="Proteomes" id="UP001497623">
    <property type="component" value="Unassembled WGS sequence"/>
</dbReference>
<evidence type="ECO:0000256" key="2">
    <source>
        <dbReference type="ARBA" id="ARBA00022803"/>
    </source>
</evidence>
<evidence type="ECO:0000256" key="3">
    <source>
        <dbReference type="ARBA" id="ARBA00023136"/>
    </source>
</evidence>
<dbReference type="InterPro" id="IPR013618">
    <property type="entry name" value="TMTC_DUF1736"/>
</dbReference>
<evidence type="ECO:0000259" key="5">
    <source>
        <dbReference type="Pfam" id="PF08409"/>
    </source>
</evidence>
<dbReference type="PANTHER" id="PTHR44395:SF1">
    <property type="entry name" value="PROTEIN O-MANNOSYL-TRANSFERASE TMTC3"/>
    <property type="match status" value="1"/>
</dbReference>
<feature type="transmembrane region" description="Helical" evidence="4">
    <location>
        <begin position="29"/>
        <end position="45"/>
    </location>
</feature>
<keyword evidence="1" id="KW-0677">Repeat</keyword>
<gene>
    <name evidence="6" type="ORF">MNOR_LOCUS26113</name>
</gene>
<feature type="transmembrane region" description="Helical" evidence="4">
    <location>
        <begin position="84"/>
        <end position="104"/>
    </location>
</feature>
<organism evidence="6 7">
    <name type="scientific">Meganyctiphanes norvegica</name>
    <name type="common">Northern krill</name>
    <name type="synonym">Thysanopoda norvegica</name>
    <dbReference type="NCBI Taxonomy" id="48144"/>
    <lineage>
        <taxon>Eukaryota</taxon>
        <taxon>Metazoa</taxon>
        <taxon>Ecdysozoa</taxon>
        <taxon>Arthropoda</taxon>
        <taxon>Crustacea</taxon>
        <taxon>Multicrustacea</taxon>
        <taxon>Malacostraca</taxon>
        <taxon>Eumalacostraca</taxon>
        <taxon>Eucarida</taxon>
        <taxon>Euphausiacea</taxon>
        <taxon>Euphausiidae</taxon>
        <taxon>Meganyctiphanes</taxon>
    </lineage>
</organism>
<dbReference type="Pfam" id="PF08409">
    <property type="entry name" value="TMTC_DUF1736"/>
    <property type="match status" value="1"/>
</dbReference>
<sequence>MLCPSSLTYDWQLGSVPLITSPMDPRNCLTIGFYILILAIILGSLKREGEDKNSVSWSVLVMVVSFLPASNLFFRVGFVLAERVLYIPSFGFCTLVGVGIERLLSIFCNK</sequence>
<evidence type="ECO:0000313" key="6">
    <source>
        <dbReference type="EMBL" id="CAL4128437.1"/>
    </source>
</evidence>
<keyword evidence="4" id="KW-1133">Transmembrane helix</keyword>
<feature type="domain" description="DUF1736" evidence="5">
    <location>
        <begin position="1"/>
        <end position="37"/>
    </location>
</feature>
<reference evidence="6 7" key="1">
    <citation type="submission" date="2024-05" db="EMBL/GenBank/DDBJ databases">
        <authorList>
            <person name="Wallberg A."/>
        </authorList>
    </citation>
    <scope>NUCLEOTIDE SEQUENCE [LARGE SCALE GENOMIC DNA]</scope>
</reference>
<keyword evidence="2" id="KW-0802">TPR repeat</keyword>
<proteinExistence type="predicted"/>
<feature type="non-terminal residue" evidence="6">
    <location>
        <position position="110"/>
    </location>
</feature>
<keyword evidence="7" id="KW-1185">Reference proteome</keyword>
<keyword evidence="4" id="KW-0812">Transmembrane</keyword>
<evidence type="ECO:0000256" key="4">
    <source>
        <dbReference type="SAM" id="Phobius"/>
    </source>
</evidence>
<dbReference type="GO" id="GO:0000030">
    <property type="term" value="F:mannosyltransferase activity"/>
    <property type="evidence" value="ECO:0007669"/>
    <property type="project" value="TreeGrafter"/>
</dbReference>
<accession>A0AAV2RP41</accession>
<protein>
    <recommendedName>
        <fullName evidence="5">DUF1736 domain-containing protein</fullName>
    </recommendedName>
</protein>